<proteinExistence type="predicted"/>
<feature type="compositionally biased region" description="Polar residues" evidence="1">
    <location>
        <begin position="23"/>
        <end position="32"/>
    </location>
</feature>
<name>A0A2N5V4J1_9BASI</name>
<dbReference type="EMBL" id="PGCI01000053">
    <property type="protein sequence ID" value="PLW44927.1"/>
    <property type="molecule type" value="Genomic_DNA"/>
</dbReference>
<protein>
    <submittedName>
        <fullName evidence="2">Uncharacterized protein</fullName>
    </submittedName>
</protein>
<reference evidence="2 3" key="1">
    <citation type="submission" date="2017-11" db="EMBL/GenBank/DDBJ databases">
        <title>De novo assembly and phasing of dikaryotic genomes from two isolates of Puccinia coronata f. sp. avenae, the causal agent of oat crown rust.</title>
        <authorList>
            <person name="Miller M.E."/>
            <person name="Zhang Y."/>
            <person name="Omidvar V."/>
            <person name="Sperschneider J."/>
            <person name="Schwessinger B."/>
            <person name="Raley C."/>
            <person name="Palmer J.M."/>
            <person name="Garnica D."/>
            <person name="Upadhyaya N."/>
            <person name="Rathjen J."/>
            <person name="Taylor J.M."/>
            <person name="Park R.F."/>
            <person name="Dodds P.N."/>
            <person name="Hirsch C.D."/>
            <person name="Kianian S.F."/>
            <person name="Figueroa M."/>
        </authorList>
    </citation>
    <scope>NUCLEOTIDE SEQUENCE [LARGE SCALE GENOMIC DNA]</scope>
    <source>
        <strain evidence="2">12SD80</strain>
    </source>
</reference>
<accession>A0A2N5V4J1</accession>
<feature type="compositionally biased region" description="Pro residues" evidence="1">
    <location>
        <begin position="12"/>
        <end position="22"/>
    </location>
</feature>
<evidence type="ECO:0000313" key="3">
    <source>
        <dbReference type="Proteomes" id="UP000235392"/>
    </source>
</evidence>
<dbReference type="PRINTS" id="PR01217">
    <property type="entry name" value="PRICHEXTENSN"/>
</dbReference>
<feature type="compositionally biased region" description="Low complexity" evidence="1">
    <location>
        <begin position="71"/>
        <end position="82"/>
    </location>
</feature>
<comment type="caution">
    <text evidence="2">The sequence shown here is derived from an EMBL/GenBank/DDBJ whole genome shotgun (WGS) entry which is preliminary data.</text>
</comment>
<gene>
    <name evidence="2" type="ORF">PCASD_09124</name>
</gene>
<feature type="compositionally biased region" description="Low complexity" evidence="1">
    <location>
        <begin position="50"/>
        <end position="62"/>
    </location>
</feature>
<feature type="region of interest" description="Disordered" evidence="1">
    <location>
        <begin position="1"/>
        <end position="117"/>
    </location>
</feature>
<dbReference type="AlphaFoldDB" id="A0A2N5V4J1"/>
<dbReference type="Proteomes" id="UP000235392">
    <property type="component" value="Unassembled WGS sequence"/>
</dbReference>
<organism evidence="2 3">
    <name type="scientific">Puccinia coronata f. sp. avenae</name>
    <dbReference type="NCBI Taxonomy" id="200324"/>
    <lineage>
        <taxon>Eukaryota</taxon>
        <taxon>Fungi</taxon>
        <taxon>Dikarya</taxon>
        <taxon>Basidiomycota</taxon>
        <taxon>Pucciniomycotina</taxon>
        <taxon>Pucciniomycetes</taxon>
        <taxon>Pucciniales</taxon>
        <taxon>Pucciniaceae</taxon>
        <taxon>Puccinia</taxon>
    </lineage>
</organism>
<evidence type="ECO:0000313" key="2">
    <source>
        <dbReference type="EMBL" id="PLW44927.1"/>
    </source>
</evidence>
<evidence type="ECO:0000256" key="1">
    <source>
        <dbReference type="SAM" id="MobiDB-lite"/>
    </source>
</evidence>
<sequence>MVELPWLTPYQPITPPALPESPQPSSASTGQLQESPAWPSSPAAPPSSQPPSTLSAPQQSGPAPVPPVEPTDPIAPTAALPCPSSPAPPRKSSQVRRQPDQYGLWAKGAKPDCDVDTPKTWKQLLKSPTRHKWLKAVDDVRTPFGMGWQSYLPL</sequence>